<organism evidence="1 2">
    <name type="scientific">Aduncisulcus paluster</name>
    <dbReference type="NCBI Taxonomy" id="2918883"/>
    <lineage>
        <taxon>Eukaryota</taxon>
        <taxon>Metamonada</taxon>
        <taxon>Carpediemonas-like organisms</taxon>
        <taxon>Aduncisulcus</taxon>
    </lineage>
</organism>
<reference evidence="1" key="1">
    <citation type="submission" date="2022-03" db="EMBL/GenBank/DDBJ databases">
        <title>Draft genome sequence of Aduncisulcus paluster, a free-living microaerophilic Fornicata.</title>
        <authorList>
            <person name="Yuyama I."/>
            <person name="Kume K."/>
            <person name="Tamura T."/>
            <person name="Inagaki Y."/>
            <person name="Hashimoto T."/>
        </authorList>
    </citation>
    <scope>NUCLEOTIDE SEQUENCE</scope>
    <source>
        <strain evidence="1">NY0171</strain>
    </source>
</reference>
<accession>A0ABQ5KN26</accession>
<protein>
    <submittedName>
        <fullName evidence="1">VWA domain-containing protein</fullName>
    </submittedName>
</protein>
<dbReference type="Proteomes" id="UP001057375">
    <property type="component" value="Unassembled WGS sequence"/>
</dbReference>
<evidence type="ECO:0000313" key="2">
    <source>
        <dbReference type="Proteomes" id="UP001057375"/>
    </source>
</evidence>
<proteinExistence type="predicted"/>
<evidence type="ECO:0000313" key="1">
    <source>
        <dbReference type="EMBL" id="GKT32335.1"/>
    </source>
</evidence>
<keyword evidence="2" id="KW-1185">Reference proteome</keyword>
<name>A0ABQ5KN26_9EUKA</name>
<comment type="caution">
    <text evidence="1">The sequence shown here is derived from an EMBL/GenBank/DDBJ whole genome shotgun (WGS) entry which is preliminary data.</text>
</comment>
<feature type="non-terminal residue" evidence="1">
    <location>
        <position position="144"/>
    </location>
</feature>
<dbReference type="EMBL" id="BQXS01002530">
    <property type="protein sequence ID" value="GKT32335.1"/>
    <property type="molecule type" value="Genomic_DNA"/>
</dbReference>
<gene>
    <name evidence="1" type="ORF">ADUPG1_002264</name>
</gene>
<sequence>MSRRPLIQDTSGLYDVQLAKLYLVMEERDKSKSIIDDLIEDYTMISDKSIIKEALLKLVQAYGQTTAGSSDPKLISSVDELVAVQSQGVIDEEDGNVNNRFSEYVASALKYKKIGMYISGLDISAYPEIKAYVNISGQRENILG</sequence>